<protein>
    <recommendedName>
        <fullName evidence="2">F-box domain-containing protein</fullName>
    </recommendedName>
</protein>
<dbReference type="Pfam" id="PF12937">
    <property type="entry name" value="F-box-like"/>
    <property type="match status" value="1"/>
</dbReference>
<evidence type="ECO:0000259" key="2">
    <source>
        <dbReference type="Pfam" id="PF12937"/>
    </source>
</evidence>
<feature type="region of interest" description="Disordered" evidence="1">
    <location>
        <begin position="1"/>
        <end position="22"/>
    </location>
</feature>
<evidence type="ECO:0000313" key="4">
    <source>
        <dbReference type="Proteomes" id="UP000217790"/>
    </source>
</evidence>
<evidence type="ECO:0000256" key="1">
    <source>
        <dbReference type="SAM" id="MobiDB-lite"/>
    </source>
</evidence>
<dbReference type="AlphaFoldDB" id="A0A2H3DAV4"/>
<dbReference type="Gene3D" id="1.20.1280.50">
    <property type="match status" value="1"/>
</dbReference>
<dbReference type="SUPFAM" id="SSF81383">
    <property type="entry name" value="F-box domain"/>
    <property type="match status" value="1"/>
</dbReference>
<name>A0A2H3DAV4_ARMGA</name>
<reference evidence="4" key="1">
    <citation type="journal article" date="2017" name="Nat. Ecol. Evol.">
        <title>Genome expansion and lineage-specific genetic innovations in the forest pathogenic fungi Armillaria.</title>
        <authorList>
            <person name="Sipos G."/>
            <person name="Prasanna A.N."/>
            <person name="Walter M.C."/>
            <person name="O'Connor E."/>
            <person name="Balint B."/>
            <person name="Krizsan K."/>
            <person name="Kiss B."/>
            <person name="Hess J."/>
            <person name="Varga T."/>
            <person name="Slot J."/>
            <person name="Riley R."/>
            <person name="Boka B."/>
            <person name="Rigling D."/>
            <person name="Barry K."/>
            <person name="Lee J."/>
            <person name="Mihaltcheva S."/>
            <person name="LaButti K."/>
            <person name="Lipzen A."/>
            <person name="Waldron R."/>
            <person name="Moloney N.M."/>
            <person name="Sperisen C."/>
            <person name="Kredics L."/>
            <person name="Vagvoelgyi C."/>
            <person name="Patrignani A."/>
            <person name="Fitzpatrick D."/>
            <person name="Nagy I."/>
            <person name="Doyle S."/>
            <person name="Anderson J.B."/>
            <person name="Grigoriev I.V."/>
            <person name="Gueldener U."/>
            <person name="Muensterkoetter M."/>
            <person name="Nagy L.G."/>
        </authorList>
    </citation>
    <scope>NUCLEOTIDE SEQUENCE [LARGE SCALE GENOMIC DNA]</scope>
    <source>
        <strain evidence="4">Ar21-2</strain>
    </source>
</reference>
<dbReference type="InParanoid" id="A0A2H3DAV4"/>
<dbReference type="EMBL" id="KZ293685">
    <property type="protein sequence ID" value="PBK86207.1"/>
    <property type="molecule type" value="Genomic_DNA"/>
</dbReference>
<feature type="domain" description="F-box" evidence="2">
    <location>
        <begin position="44"/>
        <end position="96"/>
    </location>
</feature>
<evidence type="ECO:0000313" key="3">
    <source>
        <dbReference type="EMBL" id="PBK86207.1"/>
    </source>
</evidence>
<dbReference type="OrthoDB" id="2969246at2759"/>
<sequence length="210" mass="23595">MDESRQSSEEVAPISPSPPGSNSFGGQLVLRSKHRAPNSTTPSIHNLPPEIICIIFELLRDTLSRFMKVPFLLSLVCARWRSIALGCPSLWTRVSIQSLCDKDRVAACIERSGRSLLTIDICIPDDELFDNECFQTPIQLCVQHAHRWRHLSVHISHASCLKLCSRGRLELPELVQLTVRRGLLDATSPIDEASRFIATTSRCRRCHGEQ</sequence>
<gene>
    <name evidence="3" type="ORF">ARMGADRAFT_1066635</name>
</gene>
<dbReference type="InterPro" id="IPR036047">
    <property type="entry name" value="F-box-like_dom_sf"/>
</dbReference>
<keyword evidence="4" id="KW-1185">Reference proteome</keyword>
<proteinExistence type="predicted"/>
<organism evidence="3 4">
    <name type="scientific">Armillaria gallica</name>
    <name type="common">Bulbous honey fungus</name>
    <name type="synonym">Armillaria bulbosa</name>
    <dbReference type="NCBI Taxonomy" id="47427"/>
    <lineage>
        <taxon>Eukaryota</taxon>
        <taxon>Fungi</taxon>
        <taxon>Dikarya</taxon>
        <taxon>Basidiomycota</taxon>
        <taxon>Agaricomycotina</taxon>
        <taxon>Agaricomycetes</taxon>
        <taxon>Agaricomycetidae</taxon>
        <taxon>Agaricales</taxon>
        <taxon>Marasmiineae</taxon>
        <taxon>Physalacriaceae</taxon>
        <taxon>Armillaria</taxon>
    </lineage>
</organism>
<dbReference type="Proteomes" id="UP000217790">
    <property type="component" value="Unassembled WGS sequence"/>
</dbReference>
<accession>A0A2H3DAV4</accession>
<dbReference type="InterPro" id="IPR001810">
    <property type="entry name" value="F-box_dom"/>
</dbReference>